<accession>A0A0S4SQ11</accession>
<keyword evidence="2" id="KW-1185">Reference proteome</keyword>
<gene>
    <name evidence="1" type="ORF">ERS686654_01781</name>
</gene>
<comment type="caution">
    <text evidence="1">The sequence shown here is derived from an EMBL/GenBank/DDBJ whole genome shotgun (WGS) entry which is preliminary data.</text>
</comment>
<reference evidence="1 2" key="1">
    <citation type="submission" date="2015-11" db="EMBL/GenBank/DDBJ databases">
        <authorList>
            <consortium name="Pathogen Informatics"/>
        </authorList>
    </citation>
    <scope>NUCLEOTIDE SEQUENCE [LARGE SCALE GENOMIC DNA]</scope>
    <source>
        <strain evidence="1 2">006A-0059</strain>
    </source>
</reference>
<sequence length="171" mass="19477">MKFLLFICIAILSLYAKGDGVRGGLDVKPVDNELYKKECASCHFGYQPGLMPTQSWEFIMKNLADHYGTDASIDDETNKSILSYLLANASQNAMNYKRSAKITKSLENGVLYQSITEIPYHIKKHRKIEKWMITQKEVKTLSNCTACHKKADLGIYDKKTIDIPNYGAWRD</sequence>
<dbReference type="Proteomes" id="UP000052237">
    <property type="component" value="Unassembled WGS sequence"/>
</dbReference>
<evidence type="ECO:0000313" key="2">
    <source>
        <dbReference type="Proteomes" id="UP000052237"/>
    </source>
</evidence>
<dbReference type="Pfam" id="PF09626">
    <property type="entry name" value="DHC"/>
    <property type="match status" value="1"/>
</dbReference>
<dbReference type="EMBL" id="FAVB01000005">
    <property type="protein sequence ID" value="CUU87603.1"/>
    <property type="molecule type" value="Genomic_DNA"/>
</dbReference>
<evidence type="ECO:0000313" key="1">
    <source>
        <dbReference type="EMBL" id="CUU87603.1"/>
    </source>
</evidence>
<dbReference type="InterPro" id="IPR018588">
    <property type="entry name" value="Dihaem_cytochrome-c"/>
</dbReference>
<organism evidence="1 2">
    <name type="scientific">Campylobacter hyointestinalis subsp. hyointestinalis</name>
    <dbReference type="NCBI Taxonomy" id="91352"/>
    <lineage>
        <taxon>Bacteria</taxon>
        <taxon>Pseudomonadati</taxon>
        <taxon>Campylobacterota</taxon>
        <taxon>Epsilonproteobacteria</taxon>
        <taxon>Campylobacterales</taxon>
        <taxon>Campylobacteraceae</taxon>
        <taxon>Campylobacter</taxon>
    </lineage>
</organism>
<protein>
    <submittedName>
        <fullName evidence="1">Diheme cytochrome c</fullName>
    </submittedName>
</protein>
<dbReference type="RefSeq" id="WP_059435346.1">
    <property type="nucleotide sequence ID" value="NZ_FAVB01000005.1"/>
</dbReference>
<proteinExistence type="predicted"/>
<name>A0A0S4SQ11_CAMHY</name>
<dbReference type="AlphaFoldDB" id="A0A0S4SQ11"/>